<evidence type="ECO:0000259" key="4">
    <source>
        <dbReference type="PROSITE" id="PS51184"/>
    </source>
</evidence>
<evidence type="ECO:0000256" key="3">
    <source>
        <dbReference type="ARBA" id="ARBA00023004"/>
    </source>
</evidence>
<dbReference type="Gene3D" id="2.60.120.650">
    <property type="entry name" value="Cupin"/>
    <property type="match status" value="1"/>
</dbReference>
<dbReference type="Proteomes" id="UP001156921">
    <property type="component" value="Unassembled WGS sequence"/>
</dbReference>
<dbReference type="SUPFAM" id="SSF51197">
    <property type="entry name" value="Clavaminate synthase-like"/>
    <property type="match status" value="1"/>
</dbReference>
<proteinExistence type="predicted"/>
<dbReference type="PANTHER" id="PTHR13096:SF8">
    <property type="entry name" value="RIBOSOMAL OXYGENASE 1"/>
    <property type="match status" value="1"/>
</dbReference>
<organism evidence="5 6">
    <name type="scientific">Brevundimonas denitrificans</name>
    <dbReference type="NCBI Taxonomy" id="1443434"/>
    <lineage>
        <taxon>Bacteria</taxon>
        <taxon>Pseudomonadati</taxon>
        <taxon>Pseudomonadota</taxon>
        <taxon>Alphaproteobacteria</taxon>
        <taxon>Caulobacterales</taxon>
        <taxon>Caulobacteraceae</taxon>
        <taxon>Brevundimonas</taxon>
    </lineage>
</organism>
<dbReference type="InterPro" id="IPR003347">
    <property type="entry name" value="JmjC_dom"/>
</dbReference>
<dbReference type="RefSeq" id="WP_284222450.1">
    <property type="nucleotide sequence ID" value="NZ_BSOY01000031.1"/>
</dbReference>
<evidence type="ECO:0000313" key="5">
    <source>
        <dbReference type="EMBL" id="GLS01591.1"/>
    </source>
</evidence>
<dbReference type="PANTHER" id="PTHR13096">
    <property type="entry name" value="MINA53 MYC INDUCED NUCLEAR ANTIGEN"/>
    <property type="match status" value="1"/>
</dbReference>
<sequence length="406" mass="43964">MATAILPGLADPLRWLLGDQCARFLSDSYEQRAVVARHGDPARFRGLLSIADIDRIVAEHDLKRGMLMLADSARRLEESAFVSPSGAIDRAAVAHHYQLGATIILNQLQESDGDMAALCRALEKLFSCHVQTNTYLTPPSSQGFRTHYDNHDVFVIQIEGEKTWTLYDRPVAAPYRGEQFEPGAGRPVGEPAEVFVLKAGDCAYVPRGLLHDAATTGDQPSLHITCGLIVRTWADLMLEAISQVCVEDPAFRRSLPPDFARPDFDRTRLAAPFEALMERLSKQASPDSALDLAIQDFIASREPDVSGAIAGAHAPLAASYAARPSIWRIEEELVDGAPGVRLVSSTVNQSFPGLSRGDLERMMSGEPFGPEELEGSGGAKVVRQLVAAGMIAAITPERVGADQPAE</sequence>
<keyword evidence="3" id="KW-0408">Iron</keyword>
<dbReference type="Pfam" id="PF08007">
    <property type="entry name" value="JmjC_2"/>
    <property type="match status" value="1"/>
</dbReference>
<keyword evidence="2" id="KW-0479">Metal-binding</keyword>
<evidence type="ECO:0000256" key="2">
    <source>
        <dbReference type="ARBA" id="ARBA00022723"/>
    </source>
</evidence>
<dbReference type="CDD" id="cd02208">
    <property type="entry name" value="cupin_RmlC-like"/>
    <property type="match status" value="1"/>
</dbReference>
<dbReference type="PROSITE" id="PS51184">
    <property type="entry name" value="JMJC"/>
    <property type="match status" value="1"/>
</dbReference>
<dbReference type="InterPro" id="IPR039994">
    <property type="entry name" value="NO66-like"/>
</dbReference>
<accession>A0ABQ6BJX6</accession>
<comment type="caution">
    <text evidence="5">The sequence shown here is derived from an EMBL/GenBank/DDBJ whole genome shotgun (WGS) entry which is preliminary data.</text>
</comment>
<protein>
    <recommendedName>
        <fullName evidence="4">JmjC domain-containing protein</fullName>
    </recommendedName>
</protein>
<gene>
    <name evidence="5" type="ORF">GCM10007859_16060</name>
</gene>
<evidence type="ECO:0000256" key="1">
    <source>
        <dbReference type="ARBA" id="ARBA00001954"/>
    </source>
</evidence>
<evidence type="ECO:0000313" key="6">
    <source>
        <dbReference type="Proteomes" id="UP001156921"/>
    </source>
</evidence>
<dbReference type="EMBL" id="BSOY01000031">
    <property type="protein sequence ID" value="GLS01591.1"/>
    <property type="molecule type" value="Genomic_DNA"/>
</dbReference>
<comment type="cofactor">
    <cofactor evidence="1">
        <name>Fe(2+)</name>
        <dbReference type="ChEBI" id="CHEBI:29033"/>
    </cofactor>
</comment>
<name>A0ABQ6BJX6_9CAUL</name>
<keyword evidence="6" id="KW-1185">Reference proteome</keyword>
<reference evidence="6" key="1">
    <citation type="journal article" date="2019" name="Int. J. Syst. Evol. Microbiol.">
        <title>The Global Catalogue of Microorganisms (GCM) 10K type strain sequencing project: providing services to taxonomists for standard genome sequencing and annotation.</title>
        <authorList>
            <consortium name="The Broad Institute Genomics Platform"/>
            <consortium name="The Broad Institute Genome Sequencing Center for Infectious Disease"/>
            <person name="Wu L."/>
            <person name="Ma J."/>
        </authorList>
    </citation>
    <scope>NUCLEOTIDE SEQUENCE [LARGE SCALE GENOMIC DNA]</scope>
    <source>
        <strain evidence="6">NBRC 110107</strain>
    </source>
</reference>
<feature type="domain" description="JmjC" evidence="4">
    <location>
        <begin position="71"/>
        <end position="245"/>
    </location>
</feature>